<dbReference type="AlphaFoldDB" id="A0A316FZV3"/>
<comment type="subcellular location">
    <subcellularLocation>
        <location evidence="1">Membrane</location>
        <topology evidence="1">Multi-pass membrane protein</topology>
    </subcellularLocation>
</comment>
<feature type="transmembrane region" description="Helical" evidence="6">
    <location>
        <begin position="79"/>
        <end position="99"/>
    </location>
</feature>
<dbReference type="Proteomes" id="UP000245790">
    <property type="component" value="Unassembled WGS sequence"/>
</dbReference>
<organism evidence="7 8">
    <name type="scientific">Pleionea mediterranea</name>
    <dbReference type="NCBI Taxonomy" id="523701"/>
    <lineage>
        <taxon>Bacteria</taxon>
        <taxon>Pseudomonadati</taxon>
        <taxon>Pseudomonadota</taxon>
        <taxon>Gammaproteobacteria</taxon>
        <taxon>Oceanospirillales</taxon>
        <taxon>Pleioneaceae</taxon>
        <taxon>Pleionea</taxon>
    </lineage>
</organism>
<protein>
    <submittedName>
        <fullName evidence="7">Putative membrane protein YhhN</fullName>
    </submittedName>
</protein>
<evidence type="ECO:0000256" key="3">
    <source>
        <dbReference type="ARBA" id="ARBA00022692"/>
    </source>
</evidence>
<name>A0A316FZV3_9GAMM</name>
<keyword evidence="8" id="KW-1185">Reference proteome</keyword>
<feature type="transmembrane region" description="Helical" evidence="6">
    <location>
        <begin position="6"/>
        <end position="22"/>
    </location>
</feature>
<accession>A0A316FZV3</accession>
<proteinExistence type="inferred from homology"/>
<evidence type="ECO:0000313" key="8">
    <source>
        <dbReference type="Proteomes" id="UP000245790"/>
    </source>
</evidence>
<evidence type="ECO:0000256" key="2">
    <source>
        <dbReference type="ARBA" id="ARBA00007375"/>
    </source>
</evidence>
<dbReference type="InterPro" id="IPR012506">
    <property type="entry name" value="TMEM86B-like"/>
</dbReference>
<dbReference type="EMBL" id="QGGU01000003">
    <property type="protein sequence ID" value="PWK53236.1"/>
    <property type="molecule type" value="Genomic_DNA"/>
</dbReference>
<evidence type="ECO:0000256" key="4">
    <source>
        <dbReference type="ARBA" id="ARBA00022989"/>
    </source>
</evidence>
<dbReference type="PANTHER" id="PTHR31885:SF6">
    <property type="entry name" value="GH04784P"/>
    <property type="match status" value="1"/>
</dbReference>
<feature type="transmembrane region" description="Helical" evidence="6">
    <location>
        <begin position="54"/>
        <end position="72"/>
    </location>
</feature>
<keyword evidence="4 6" id="KW-1133">Transmembrane helix</keyword>
<dbReference type="OrthoDB" id="345840at2"/>
<feature type="transmembrane region" description="Helical" evidence="6">
    <location>
        <begin position="135"/>
        <end position="156"/>
    </location>
</feature>
<dbReference type="GO" id="GO:0016787">
    <property type="term" value="F:hydrolase activity"/>
    <property type="evidence" value="ECO:0007669"/>
    <property type="project" value="TreeGrafter"/>
</dbReference>
<feature type="transmembrane region" description="Helical" evidence="6">
    <location>
        <begin position="192"/>
        <end position="213"/>
    </location>
</feature>
<evidence type="ECO:0000313" key="7">
    <source>
        <dbReference type="EMBL" id="PWK53236.1"/>
    </source>
</evidence>
<dbReference type="RefSeq" id="WP_109762331.1">
    <property type="nucleotide sequence ID" value="NZ_QGGU01000003.1"/>
</dbReference>
<feature type="transmembrane region" description="Helical" evidence="6">
    <location>
        <begin position="105"/>
        <end position="123"/>
    </location>
</feature>
<keyword evidence="3 6" id="KW-0812">Transmembrane</keyword>
<feature type="transmembrane region" description="Helical" evidence="6">
    <location>
        <begin position="162"/>
        <end position="180"/>
    </location>
</feature>
<dbReference type="Pfam" id="PF07947">
    <property type="entry name" value="YhhN"/>
    <property type="match status" value="1"/>
</dbReference>
<comment type="similarity">
    <text evidence="2">Belongs to the TMEM86 family.</text>
</comment>
<evidence type="ECO:0000256" key="6">
    <source>
        <dbReference type="SAM" id="Phobius"/>
    </source>
</evidence>
<gene>
    <name evidence="7" type="ORF">C8D97_10359</name>
</gene>
<evidence type="ECO:0000256" key="1">
    <source>
        <dbReference type="ARBA" id="ARBA00004141"/>
    </source>
</evidence>
<keyword evidence="5 6" id="KW-0472">Membrane</keyword>
<sequence>MTLFLLSGAAVSLTALLIADAVKQPKLSAVLKVVTSALLVIYCFHIYFQQPSTYGVLIVIAITLGALGDVCLISKQKLWFVIGLSVFLLGHLVFIAAFLQYDFNPAESMAGMIGIGIAMYAVFNHIKSKLETTAMKAAVIIYMLTIAIMAAIALSIRVEGEHTLIGLGAILFLLSDYFVANNRFNKTRLYNRAIGLPLYYSAQFILATTIITLQTNSRWLPV</sequence>
<comment type="caution">
    <text evidence="7">The sequence shown here is derived from an EMBL/GenBank/DDBJ whole genome shotgun (WGS) entry which is preliminary data.</text>
</comment>
<dbReference type="GO" id="GO:0016020">
    <property type="term" value="C:membrane"/>
    <property type="evidence" value="ECO:0007669"/>
    <property type="project" value="UniProtKB-SubCell"/>
</dbReference>
<reference evidence="7 8" key="1">
    <citation type="submission" date="2018-05" db="EMBL/GenBank/DDBJ databases">
        <title>Genomic Encyclopedia of Type Strains, Phase IV (KMG-IV): sequencing the most valuable type-strain genomes for metagenomic binning, comparative biology and taxonomic classification.</title>
        <authorList>
            <person name="Goeker M."/>
        </authorList>
    </citation>
    <scope>NUCLEOTIDE SEQUENCE [LARGE SCALE GENOMIC DNA]</scope>
    <source>
        <strain evidence="7 8">DSM 25350</strain>
    </source>
</reference>
<evidence type="ECO:0000256" key="5">
    <source>
        <dbReference type="ARBA" id="ARBA00023136"/>
    </source>
</evidence>
<feature type="transmembrane region" description="Helical" evidence="6">
    <location>
        <begin position="29"/>
        <end position="48"/>
    </location>
</feature>
<dbReference type="PANTHER" id="PTHR31885">
    <property type="entry name" value="GH04784P"/>
    <property type="match status" value="1"/>
</dbReference>